<reference evidence="2 3" key="1">
    <citation type="submission" date="2018-09" db="EMBL/GenBank/DDBJ databases">
        <authorList>
            <person name="Zhu H."/>
        </authorList>
    </citation>
    <scope>NUCLEOTIDE SEQUENCE [LARGE SCALE GENOMIC DNA]</scope>
    <source>
        <strain evidence="2 3">K1W22B-8</strain>
    </source>
</reference>
<evidence type="ECO:0000313" key="2">
    <source>
        <dbReference type="EMBL" id="RJF86964.1"/>
    </source>
</evidence>
<keyword evidence="3" id="KW-1185">Reference proteome</keyword>
<gene>
    <name evidence="2" type="ORF">D3874_07985</name>
</gene>
<comment type="caution">
    <text evidence="2">The sequence shown here is derived from an EMBL/GenBank/DDBJ whole genome shotgun (WGS) entry which is preliminary data.</text>
</comment>
<dbReference type="EMBL" id="QYUK01000011">
    <property type="protein sequence ID" value="RJF86964.1"/>
    <property type="molecule type" value="Genomic_DNA"/>
</dbReference>
<keyword evidence="1" id="KW-0175">Coiled coil</keyword>
<organism evidence="2 3">
    <name type="scientific">Oleomonas cavernae</name>
    <dbReference type="NCBI Taxonomy" id="2320859"/>
    <lineage>
        <taxon>Bacteria</taxon>
        <taxon>Pseudomonadati</taxon>
        <taxon>Pseudomonadota</taxon>
        <taxon>Alphaproteobacteria</taxon>
        <taxon>Acetobacterales</taxon>
        <taxon>Acetobacteraceae</taxon>
        <taxon>Oleomonas</taxon>
    </lineage>
</organism>
<evidence type="ECO:0000256" key="1">
    <source>
        <dbReference type="SAM" id="Coils"/>
    </source>
</evidence>
<proteinExistence type="predicted"/>
<sequence>MIRAMSMTTIKQEIAELRARLNELEERVDAGMIEGDLGPEATEADLDAWLARNWPALEQRSLEGYAALARGECLTGTADETAAVIMEDLRRRAAHS</sequence>
<evidence type="ECO:0000313" key="3">
    <source>
        <dbReference type="Proteomes" id="UP000284605"/>
    </source>
</evidence>
<name>A0A418WAI7_9PROT</name>
<feature type="coiled-coil region" evidence="1">
    <location>
        <begin position="7"/>
        <end position="34"/>
    </location>
</feature>
<dbReference type="AlphaFoldDB" id="A0A418WAI7"/>
<dbReference type="Proteomes" id="UP000284605">
    <property type="component" value="Unassembled WGS sequence"/>
</dbReference>
<accession>A0A418WAI7</accession>
<protein>
    <submittedName>
        <fullName evidence="2">Uncharacterized protein</fullName>
    </submittedName>
</protein>